<feature type="domain" description="4Fe-4S ferredoxin-type" evidence="1">
    <location>
        <begin position="36"/>
        <end position="65"/>
    </location>
</feature>
<dbReference type="InterPro" id="IPR052911">
    <property type="entry name" value="Corrinoid_activation_enz"/>
</dbReference>
<dbReference type="EMBL" id="FR695877">
    <property type="protein sequence ID" value="CBX30887.1"/>
    <property type="molecule type" value="Genomic_DNA"/>
</dbReference>
<accession>E1YLA4</accession>
<dbReference type="PANTHER" id="PTHR42895:SF1">
    <property type="entry name" value="IRON-SULFUR CLUSTER PROTEIN"/>
    <property type="match status" value="1"/>
</dbReference>
<dbReference type="PROSITE" id="PS51379">
    <property type="entry name" value="4FE4S_FER_2"/>
    <property type="match status" value="2"/>
</dbReference>
<organism evidence="2">
    <name type="scientific">uncultured Desulfobacterium sp</name>
    <dbReference type="NCBI Taxonomy" id="201089"/>
    <lineage>
        <taxon>Bacteria</taxon>
        <taxon>Pseudomonadati</taxon>
        <taxon>Thermodesulfobacteriota</taxon>
        <taxon>Desulfobacteria</taxon>
        <taxon>Desulfobacterales</taxon>
        <taxon>Desulfobacteriaceae</taxon>
        <taxon>Desulfobacterium</taxon>
        <taxon>environmental samples</taxon>
    </lineage>
</organism>
<protein>
    <recommendedName>
        <fullName evidence="1">4Fe-4S ferredoxin-type domain-containing protein</fullName>
    </recommendedName>
</protein>
<dbReference type="Pfam" id="PF12837">
    <property type="entry name" value="Fer4_6"/>
    <property type="match status" value="1"/>
</dbReference>
<reference evidence="2" key="1">
    <citation type="journal article" date="2011" name="Environ. Microbiol.">
        <title>Genomic insights into the metabolic potential of the polycyclic aromatic hydrocarbon degrading sulfate-reducing Deltaproteobacterium N47.</title>
        <authorList>
            <person name="Bergmann F."/>
            <person name="Selesi D."/>
            <person name="Weinmaier T."/>
            <person name="Tischler P."/>
            <person name="Rattei T."/>
            <person name="Meckenstock R.U."/>
        </authorList>
    </citation>
    <scope>NUCLEOTIDE SEQUENCE</scope>
</reference>
<dbReference type="InterPro" id="IPR017896">
    <property type="entry name" value="4Fe4S_Fe-S-bd"/>
</dbReference>
<evidence type="ECO:0000313" key="2">
    <source>
        <dbReference type="EMBL" id="CBX30887.1"/>
    </source>
</evidence>
<dbReference type="AlphaFoldDB" id="E1YLA4"/>
<sequence>MKVIRKIIEIDEELCDGCGQCVPSCAEGALQIIDGKAKVISDNLCDGLGACLGECPTGALRVIEREAEDFDEEAVEKQLHEKKVGIATEPALSCGCPSSTVQILSAPDNAVSSSQAQNEESTLGHWPVQIKLVPAKAPFLKGADLLVLADCVPVSFPTLHRDFLKGKAVMMGCPKFDDVEEYINKFAQVFKEAGIKSITTVIMEVPCCSGLPMIVKKGMEQSEVKAPMNKIVISTKGKIISSIKE</sequence>
<feature type="domain" description="4Fe-4S ferredoxin-type" evidence="1">
    <location>
        <begin position="6"/>
        <end position="35"/>
    </location>
</feature>
<gene>
    <name evidence="2" type="ORF">N47_E43990</name>
</gene>
<proteinExistence type="predicted"/>
<dbReference type="PANTHER" id="PTHR42895">
    <property type="entry name" value="IRON-SULFUR CLUSTER-BINDING PROTEIN-RELATED"/>
    <property type="match status" value="1"/>
</dbReference>
<name>E1YLA4_9BACT</name>
<dbReference type="SUPFAM" id="SSF54862">
    <property type="entry name" value="4Fe-4S ferredoxins"/>
    <property type="match status" value="1"/>
</dbReference>
<evidence type="ECO:0000259" key="1">
    <source>
        <dbReference type="PROSITE" id="PS51379"/>
    </source>
</evidence>
<dbReference type="Gene3D" id="3.30.70.20">
    <property type="match status" value="1"/>
</dbReference>